<dbReference type="RefSeq" id="WP_092470727.1">
    <property type="nucleotide sequence ID" value="NZ_FOOX01000005.1"/>
</dbReference>
<dbReference type="AlphaFoldDB" id="A0A1I2S3P3"/>
<dbReference type="Pfam" id="PF06808">
    <property type="entry name" value="DctM"/>
    <property type="match status" value="1"/>
</dbReference>
<feature type="transmembrane region" description="Helical" evidence="7">
    <location>
        <begin position="391"/>
        <end position="412"/>
    </location>
</feature>
<feature type="transmembrane region" description="Helical" evidence="7">
    <location>
        <begin position="215"/>
        <end position="233"/>
    </location>
</feature>
<keyword evidence="3" id="KW-0997">Cell inner membrane</keyword>
<dbReference type="GO" id="GO:0022857">
    <property type="term" value="F:transmembrane transporter activity"/>
    <property type="evidence" value="ECO:0007669"/>
    <property type="project" value="TreeGrafter"/>
</dbReference>
<dbReference type="InterPro" id="IPR010656">
    <property type="entry name" value="DctM"/>
</dbReference>
<evidence type="ECO:0000256" key="6">
    <source>
        <dbReference type="ARBA" id="ARBA00023136"/>
    </source>
</evidence>
<gene>
    <name evidence="9" type="ORF">SAMN05660649_01758</name>
</gene>
<feature type="transmembrane region" description="Helical" evidence="7">
    <location>
        <begin position="101"/>
        <end position="121"/>
    </location>
</feature>
<evidence type="ECO:0000256" key="1">
    <source>
        <dbReference type="ARBA" id="ARBA00004429"/>
    </source>
</evidence>
<comment type="subcellular location">
    <subcellularLocation>
        <location evidence="1">Cell inner membrane</location>
        <topology evidence="1">Multi-pass membrane protein</topology>
    </subcellularLocation>
</comment>
<feature type="transmembrane region" description="Helical" evidence="7">
    <location>
        <begin position="312"/>
        <end position="342"/>
    </location>
</feature>
<dbReference type="STRING" id="341036.SAMN05660649_01758"/>
<evidence type="ECO:0000256" key="3">
    <source>
        <dbReference type="ARBA" id="ARBA00022519"/>
    </source>
</evidence>
<keyword evidence="4 7" id="KW-0812">Transmembrane</keyword>
<evidence type="ECO:0000313" key="9">
    <source>
        <dbReference type="EMBL" id="SFG47442.1"/>
    </source>
</evidence>
<keyword evidence="10" id="KW-1185">Reference proteome</keyword>
<dbReference type="PANTHER" id="PTHR33362">
    <property type="entry name" value="SIALIC ACID TRAP TRANSPORTER PERMEASE PROTEIN SIAT-RELATED"/>
    <property type="match status" value="1"/>
</dbReference>
<feature type="transmembrane region" description="Helical" evidence="7">
    <location>
        <begin position="267"/>
        <end position="292"/>
    </location>
</feature>
<feature type="transmembrane region" description="Helical" evidence="7">
    <location>
        <begin position="167"/>
        <end position="192"/>
    </location>
</feature>
<feature type="transmembrane region" description="Helical" evidence="7">
    <location>
        <begin position="354"/>
        <end position="379"/>
    </location>
</feature>
<protein>
    <submittedName>
        <fullName evidence="9">C4-dicarboxylate transporter, DctM subunit</fullName>
    </submittedName>
</protein>
<keyword evidence="2" id="KW-1003">Cell membrane</keyword>
<reference evidence="10" key="1">
    <citation type="submission" date="2016-10" db="EMBL/GenBank/DDBJ databases">
        <authorList>
            <person name="Varghese N."/>
            <person name="Submissions S."/>
        </authorList>
    </citation>
    <scope>NUCLEOTIDE SEQUENCE [LARGE SCALE GENOMIC DNA]</scope>
    <source>
        <strain evidence="10">DSM 17038</strain>
    </source>
</reference>
<dbReference type="NCBIfam" id="TIGR00786">
    <property type="entry name" value="dctM"/>
    <property type="match status" value="1"/>
</dbReference>
<feature type="transmembrane region" description="Helical" evidence="7">
    <location>
        <begin position="46"/>
        <end position="65"/>
    </location>
</feature>
<evidence type="ECO:0000256" key="7">
    <source>
        <dbReference type="SAM" id="Phobius"/>
    </source>
</evidence>
<dbReference type="Proteomes" id="UP000199337">
    <property type="component" value="Unassembled WGS sequence"/>
</dbReference>
<keyword evidence="5 7" id="KW-1133">Transmembrane helix</keyword>
<evidence type="ECO:0000259" key="8">
    <source>
        <dbReference type="Pfam" id="PF06808"/>
    </source>
</evidence>
<evidence type="ECO:0000313" key="10">
    <source>
        <dbReference type="Proteomes" id="UP000199337"/>
    </source>
</evidence>
<dbReference type="PANTHER" id="PTHR33362:SF3">
    <property type="entry name" value="SIALIC ACID TRAP TRANSPORTER PERMEASE PROTEIN SIAT"/>
    <property type="match status" value="1"/>
</dbReference>
<feature type="transmembrane region" description="Helical" evidence="7">
    <location>
        <begin position="133"/>
        <end position="161"/>
    </location>
</feature>
<feature type="domain" description="TRAP C4-dicarboxylate transport system permease DctM subunit" evidence="8">
    <location>
        <begin position="6"/>
        <end position="414"/>
    </location>
</feature>
<dbReference type="InterPro" id="IPR004681">
    <property type="entry name" value="TRAP_DctM"/>
</dbReference>
<feature type="transmembrane region" description="Helical" evidence="7">
    <location>
        <begin position="239"/>
        <end position="255"/>
    </location>
</feature>
<dbReference type="EMBL" id="FOOX01000005">
    <property type="protein sequence ID" value="SFG47442.1"/>
    <property type="molecule type" value="Genomic_DNA"/>
</dbReference>
<evidence type="ECO:0000256" key="5">
    <source>
        <dbReference type="ARBA" id="ARBA00022989"/>
    </source>
</evidence>
<accession>A0A1I2S3P3</accession>
<keyword evidence="6 7" id="KW-0472">Membrane</keyword>
<dbReference type="PIRSF" id="PIRSF006066">
    <property type="entry name" value="HI0050"/>
    <property type="match status" value="1"/>
</dbReference>
<proteinExistence type="predicted"/>
<name>A0A1I2S3P3_9FIRM</name>
<dbReference type="GO" id="GO:0005886">
    <property type="term" value="C:plasma membrane"/>
    <property type="evidence" value="ECO:0007669"/>
    <property type="project" value="UniProtKB-SubCell"/>
</dbReference>
<sequence length="428" mass="45262">MITLLFILLFALLFLSSPVFTALSLSALLAFLLYTDMPLMVVAQRMFGGIDKFALMSIPFFILGANVMKFGGIAKRILDWAHTLVGGFKGGLALTTEVACMFFGAVSGSSPATVVAIGGLMHPALKEKQYDGGFSVGLITASGSVALLIPPSISAIIYGAVTGVSVGALFMAGLGAGILYGLVYLVYCYWYARKAGVPVDKKATFSDKMKATKEASWALGIPAIIMGGIYLGVFTPTEASGIAAVYAIFVSMFIYKEMDLKSLFKTCVVSAESTAQVMILLAAASVFAWILTVGQVPQNLANFIVDAHFGPVAFLLMINVILVIAGMFIDGSSAIIIIAPLVYPIAMQLGINPIHLGIIMVANASIGMFTPPFGLNLFVAQPATGENMTSIVRGVVPFVIISLLALILITYLPDISLFIPRMVYGPTI</sequence>
<evidence type="ECO:0000256" key="2">
    <source>
        <dbReference type="ARBA" id="ARBA00022475"/>
    </source>
</evidence>
<organism evidence="9 10">
    <name type="scientific">Desulfotruncus arcticus DSM 17038</name>
    <dbReference type="NCBI Taxonomy" id="1121424"/>
    <lineage>
        <taxon>Bacteria</taxon>
        <taxon>Bacillati</taxon>
        <taxon>Bacillota</taxon>
        <taxon>Clostridia</taxon>
        <taxon>Eubacteriales</taxon>
        <taxon>Desulfallaceae</taxon>
        <taxon>Desulfotruncus</taxon>
    </lineage>
</organism>
<dbReference type="OrthoDB" id="9772674at2"/>
<evidence type="ECO:0000256" key="4">
    <source>
        <dbReference type="ARBA" id="ARBA00022692"/>
    </source>
</evidence>